<comment type="function">
    <text evidence="5">This is one of the proteins that binds to the 5S RNA in the ribosome where it forms part of the central protuberance.</text>
</comment>
<organism evidence="9 10">
    <name type="scientific">Sediminispirochaeta smaragdinae (strain DSM 11293 / JCM 15392 / SEBR 4228)</name>
    <name type="common">Spirochaeta smaragdinae</name>
    <dbReference type="NCBI Taxonomy" id="573413"/>
    <lineage>
        <taxon>Bacteria</taxon>
        <taxon>Pseudomonadati</taxon>
        <taxon>Spirochaetota</taxon>
        <taxon>Spirochaetia</taxon>
        <taxon>Spirochaetales</taxon>
        <taxon>Spirochaetaceae</taxon>
        <taxon>Sediminispirochaeta</taxon>
    </lineage>
</organism>
<keyword evidence="1 5" id="KW-0699">rRNA-binding</keyword>
<keyword evidence="10" id="KW-1185">Reference proteome</keyword>
<dbReference type="GO" id="GO:0008097">
    <property type="term" value="F:5S rRNA binding"/>
    <property type="evidence" value="ECO:0007669"/>
    <property type="project" value="InterPro"/>
</dbReference>
<feature type="compositionally biased region" description="Low complexity" evidence="6">
    <location>
        <begin position="198"/>
        <end position="209"/>
    </location>
</feature>
<dbReference type="NCBIfam" id="TIGR00731">
    <property type="entry name" value="bL25_bact_ctc"/>
    <property type="match status" value="1"/>
</dbReference>
<protein>
    <recommendedName>
        <fullName evidence="5">Large ribosomal subunit protein bL25</fullName>
    </recommendedName>
    <alternativeName>
        <fullName evidence="5">General stress protein CTC</fullName>
    </alternativeName>
</protein>
<feature type="domain" description="Large ribosomal subunit protein bL25 L25" evidence="7">
    <location>
        <begin position="7"/>
        <end position="91"/>
    </location>
</feature>
<dbReference type="InterPro" id="IPR029751">
    <property type="entry name" value="Ribosomal_L25_dom"/>
</dbReference>
<dbReference type="EMBL" id="CP002116">
    <property type="protein sequence ID" value="ADK80940.1"/>
    <property type="molecule type" value="Genomic_DNA"/>
</dbReference>
<dbReference type="InterPro" id="IPR011035">
    <property type="entry name" value="Ribosomal_bL25/Gln-tRNA_synth"/>
</dbReference>
<evidence type="ECO:0000256" key="1">
    <source>
        <dbReference type="ARBA" id="ARBA00022730"/>
    </source>
</evidence>
<keyword evidence="3 5" id="KW-0689">Ribosomal protein</keyword>
<dbReference type="PANTHER" id="PTHR33284:SF1">
    <property type="entry name" value="RIBOSOMAL PROTEIN L25_GLN-TRNA SYNTHETASE, ANTI-CODON-BINDING DOMAIN-CONTAINING PROTEIN"/>
    <property type="match status" value="1"/>
</dbReference>
<feature type="region of interest" description="Disordered" evidence="6">
    <location>
        <begin position="180"/>
        <end position="209"/>
    </location>
</feature>
<dbReference type="InterPro" id="IPR020930">
    <property type="entry name" value="Ribosomal_uL5_bac-type"/>
</dbReference>
<comment type="subunit">
    <text evidence="5">Part of the 50S ribosomal subunit; part of the 5S rRNA/L5/L18/L25 subcomplex. Contacts the 5S rRNA. Binds to the 5S rRNA independently of L5 and L18.</text>
</comment>
<dbReference type="GO" id="GO:0006412">
    <property type="term" value="P:translation"/>
    <property type="evidence" value="ECO:0007669"/>
    <property type="project" value="UniProtKB-UniRule"/>
</dbReference>
<dbReference type="InterPro" id="IPR020056">
    <property type="entry name" value="Rbsml_bL25/Gln-tRNA_synth_N"/>
</dbReference>
<evidence type="ECO:0000259" key="7">
    <source>
        <dbReference type="Pfam" id="PF01386"/>
    </source>
</evidence>
<dbReference type="GO" id="GO:0022625">
    <property type="term" value="C:cytosolic large ribosomal subunit"/>
    <property type="evidence" value="ECO:0007669"/>
    <property type="project" value="TreeGrafter"/>
</dbReference>
<dbReference type="Gene3D" id="2.40.240.10">
    <property type="entry name" value="Ribosomal Protein L25, Chain P"/>
    <property type="match status" value="1"/>
</dbReference>
<dbReference type="InterPro" id="IPR020057">
    <property type="entry name" value="Ribosomal_bL25_b-dom"/>
</dbReference>
<dbReference type="AlphaFoldDB" id="E1R6C2"/>
<evidence type="ECO:0000313" key="10">
    <source>
        <dbReference type="Proteomes" id="UP000002318"/>
    </source>
</evidence>
<dbReference type="Proteomes" id="UP000002318">
    <property type="component" value="Chromosome"/>
</dbReference>
<sequence>MEQKTLTGFARTELKKGAARRLRREGKIPAIIYGHSEPVPISVPANEFEKKYSDLSESTIITISVGGKEYDVLIKDYQENTMRGEVTHLDFFEIERGKKLKTHVPLHAVGTAQGVKEGGILELGFHEIEIECLPKDIPSHLEINIEGMAIGDSRHISDMSVPEGVTVLVSTDMVAASITTPKVEEEAPEEGEEEAAAEDMTAAEASAEE</sequence>
<dbReference type="NCBIfam" id="NF004128">
    <property type="entry name" value="PRK05618.1-2"/>
    <property type="match status" value="1"/>
</dbReference>
<name>E1R6C2_SEDSS</name>
<dbReference type="SUPFAM" id="SSF50715">
    <property type="entry name" value="Ribosomal protein L25-like"/>
    <property type="match status" value="1"/>
</dbReference>
<evidence type="ECO:0000259" key="8">
    <source>
        <dbReference type="Pfam" id="PF14693"/>
    </source>
</evidence>
<accession>E1R6C2</accession>
<dbReference type="Pfam" id="PF14693">
    <property type="entry name" value="Ribosomal_TL5_C"/>
    <property type="match status" value="1"/>
</dbReference>
<gene>
    <name evidence="5" type="primary">rplY</name>
    <name evidence="5" type="synonym">ctc</name>
    <name evidence="9" type="ordered locus">Spirs_1814</name>
</gene>
<dbReference type="CDD" id="cd00495">
    <property type="entry name" value="Ribosomal_L25_TL5_CTC"/>
    <property type="match status" value="1"/>
</dbReference>
<evidence type="ECO:0000256" key="4">
    <source>
        <dbReference type="ARBA" id="ARBA00023274"/>
    </source>
</evidence>
<keyword evidence="2 5" id="KW-0694">RNA-binding</keyword>
<dbReference type="STRING" id="573413.Spirs_1814"/>
<dbReference type="RefSeq" id="WP_013254404.1">
    <property type="nucleotide sequence ID" value="NC_014364.1"/>
</dbReference>
<dbReference type="HAMAP" id="MF_01334">
    <property type="entry name" value="Ribosomal_bL25_CTC"/>
    <property type="match status" value="1"/>
</dbReference>
<reference evidence="9 10" key="1">
    <citation type="journal article" date="2010" name="Stand. Genomic Sci.">
        <title>Complete genome sequence of Spirochaeta smaragdinae type strain (SEBR 4228).</title>
        <authorList>
            <person name="Mavromatis K."/>
            <person name="Yasawong M."/>
            <person name="Chertkov O."/>
            <person name="Lapidus A."/>
            <person name="Lucas S."/>
            <person name="Nolan M."/>
            <person name="Del Rio T.G."/>
            <person name="Tice H."/>
            <person name="Cheng J.F."/>
            <person name="Pitluck S."/>
            <person name="Liolios K."/>
            <person name="Ivanova N."/>
            <person name="Tapia R."/>
            <person name="Han C."/>
            <person name="Bruce D."/>
            <person name="Goodwin L."/>
            <person name="Pati A."/>
            <person name="Chen A."/>
            <person name="Palaniappan K."/>
            <person name="Land M."/>
            <person name="Hauser L."/>
            <person name="Chang Y.J."/>
            <person name="Jeffries C.D."/>
            <person name="Detter J.C."/>
            <person name="Rohde M."/>
            <person name="Brambilla E."/>
            <person name="Spring S."/>
            <person name="Goker M."/>
            <person name="Sikorski J."/>
            <person name="Woyke T."/>
            <person name="Bristow J."/>
            <person name="Eisen J.A."/>
            <person name="Markowitz V."/>
            <person name="Hugenholtz P."/>
            <person name="Klenk H.P."/>
            <person name="Kyrpides N.C."/>
        </authorList>
    </citation>
    <scope>NUCLEOTIDE SEQUENCE [LARGE SCALE GENOMIC DNA]</scope>
    <source>
        <strain evidence="10">DSM 11293 / JCM 15392 / SEBR 4228</strain>
    </source>
</reference>
<dbReference type="Gene3D" id="2.170.120.20">
    <property type="entry name" value="Ribosomal protein L25, beta domain"/>
    <property type="match status" value="1"/>
</dbReference>
<dbReference type="GO" id="GO:0003735">
    <property type="term" value="F:structural constituent of ribosome"/>
    <property type="evidence" value="ECO:0007669"/>
    <property type="project" value="InterPro"/>
</dbReference>
<dbReference type="Pfam" id="PF01386">
    <property type="entry name" value="Ribosomal_L25p"/>
    <property type="match status" value="1"/>
</dbReference>
<feature type="domain" description="Large ribosomal subunit protein bL25 beta" evidence="8">
    <location>
        <begin position="99"/>
        <end position="182"/>
    </location>
</feature>
<comment type="similarity">
    <text evidence="5">Belongs to the bacterial ribosomal protein bL25 family. CTC subfamily.</text>
</comment>
<dbReference type="KEGG" id="ssm:Spirs_1814"/>
<evidence type="ECO:0000313" key="9">
    <source>
        <dbReference type="EMBL" id="ADK80940.1"/>
    </source>
</evidence>
<evidence type="ECO:0000256" key="3">
    <source>
        <dbReference type="ARBA" id="ARBA00022980"/>
    </source>
</evidence>
<evidence type="ECO:0000256" key="6">
    <source>
        <dbReference type="SAM" id="MobiDB-lite"/>
    </source>
</evidence>
<dbReference type="InterPro" id="IPR037121">
    <property type="entry name" value="Ribosomal_bL25_C"/>
</dbReference>
<feature type="compositionally biased region" description="Acidic residues" evidence="6">
    <location>
        <begin position="186"/>
        <end position="197"/>
    </location>
</feature>
<dbReference type="OrthoDB" id="9790002at2"/>
<evidence type="ECO:0000256" key="5">
    <source>
        <dbReference type="HAMAP-Rule" id="MF_01334"/>
    </source>
</evidence>
<dbReference type="InterPro" id="IPR001021">
    <property type="entry name" value="Ribosomal_bL25_long"/>
</dbReference>
<dbReference type="HOGENOM" id="CLU_075939_2_1_12"/>
<evidence type="ECO:0000256" key="2">
    <source>
        <dbReference type="ARBA" id="ARBA00022884"/>
    </source>
</evidence>
<dbReference type="eggNOG" id="COG1825">
    <property type="taxonomic scope" value="Bacteria"/>
</dbReference>
<keyword evidence="4 5" id="KW-0687">Ribonucleoprotein</keyword>
<proteinExistence type="inferred from homology"/>
<dbReference type="PANTHER" id="PTHR33284">
    <property type="entry name" value="RIBOSOMAL PROTEIN L25/GLN-TRNA SYNTHETASE, ANTI-CODON-BINDING DOMAIN-CONTAINING PROTEIN"/>
    <property type="match status" value="1"/>
</dbReference>